<dbReference type="Proteomes" id="UP000184275">
    <property type="component" value="Unassembled WGS sequence"/>
</dbReference>
<keyword evidence="3" id="KW-1185">Reference proteome</keyword>
<protein>
    <submittedName>
        <fullName evidence="2">Cyclic nucleotide-binding domain-containing protein</fullName>
    </submittedName>
</protein>
<dbReference type="Gene3D" id="2.60.120.10">
    <property type="entry name" value="Jelly Rolls"/>
    <property type="match status" value="1"/>
</dbReference>
<gene>
    <name evidence="2" type="ORF">SAMN05720469_11647</name>
</gene>
<dbReference type="EMBL" id="FRAW01000016">
    <property type="protein sequence ID" value="SHK75554.1"/>
    <property type="molecule type" value="Genomic_DNA"/>
</dbReference>
<dbReference type="PROSITE" id="PS50042">
    <property type="entry name" value="CNMP_BINDING_3"/>
    <property type="match status" value="1"/>
</dbReference>
<dbReference type="AlphaFoldDB" id="A0A1M6V2B0"/>
<dbReference type="SMART" id="SM00100">
    <property type="entry name" value="cNMP"/>
    <property type="match status" value="1"/>
</dbReference>
<dbReference type="SUPFAM" id="SSF51206">
    <property type="entry name" value="cAMP-binding domain-like"/>
    <property type="match status" value="1"/>
</dbReference>
<evidence type="ECO:0000259" key="1">
    <source>
        <dbReference type="PROSITE" id="PS50042"/>
    </source>
</evidence>
<organism evidence="2 3">
    <name type="scientific">Fibrobacter intestinalis</name>
    <dbReference type="NCBI Taxonomy" id="28122"/>
    <lineage>
        <taxon>Bacteria</taxon>
        <taxon>Pseudomonadati</taxon>
        <taxon>Fibrobacterota</taxon>
        <taxon>Fibrobacteria</taxon>
        <taxon>Fibrobacterales</taxon>
        <taxon>Fibrobacteraceae</taxon>
        <taxon>Fibrobacter</taxon>
    </lineage>
</organism>
<dbReference type="InterPro" id="IPR000595">
    <property type="entry name" value="cNMP-bd_dom"/>
</dbReference>
<reference evidence="3" key="1">
    <citation type="submission" date="2016-11" db="EMBL/GenBank/DDBJ databases">
        <authorList>
            <person name="Varghese N."/>
            <person name="Submissions S."/>
        </authorList>
    </citation>
    <scope>NUCLEOTIDE SEQUENCE [LARGE SCALE GENOMIC DNA]</scope>
    <source>
        <strain evidence="3">UWOS</strain>
    </source>
</reference>
<dbReference type="Pfam" id="PF00027">
    <property type="entry name" value="cNMP_binding"/>
    <property type="match status" value="1"/>
</dbReference>
<dbReference type="InterPro" id="IPR018490">
    <property type="entry name" value="cNMP-bd_dom_sf"/>
</dbReference>
<proteinExistence type="predicted"/>
<dbReference type="RefSeq" id="WP_073304571.1">
    <property type="nucleotide sequence ID" value="NZ_FRAW01000016.1"/>
</dbReference>
<evidence type="ECO:0000313" key="2">
    <source>
        <dbReference type="EMBL" id="SHK75554.1"/>
    </source>
</evidence>
<feature type="domain" description="Cyclic nucleotide-binding" evidence="1">
    <location>
        <begin position="19"/>
        <end position="119"/>
    </location>
</feature>
<accession>A0A1M6V2B0</accession>
<dbReference type="CDD" id="cd00038">
    <property type="entry name" value="CAP_ED"/>
    <property type="match status" value="1"/>
</dbReference>
<evidence type="ECO:0000313" key="3">
    <source>
        <dbReference type="Proteomes" id="UP000184275"/>
    </source>
</evidence>
<sequence>MKQTKGSLEILQKLLEFDMFHPLRLEQLADMEKMVSRIELNAGEILMEEGMVSGCFYLVEKGNVEVYFSVPGQKDYLEACRLKIGSPVGEMALLEDDVHSARVVAKKSSSLIKIENEAFLNFCRLHPDVGFEVMRYLAKLLSNRLRYTDQFVRHVVSKD</sequence>
<dbReference type="InterPro" id="IPR014710">
    <property type="entry name" value="RmlC-like_jellyroll"/>
</dbReference>
<name>A0A1M6V2B0_9BACT</name>